<organism evidence="4 5">
    <name type="scientific">Methylogaea oryzae</name>
    <dbReference type="NCBI Taxonomy" id="1295382"/>
    <lineage>
        <taxon>Bacteria</taxon>
        <taxon>Pseudomonadati</taxon>
        <taxon>Pseudomonadota</taxon>
        <taxon>Gammaproteobacteria</taxon>
        <taxon>Methylococcales</taxon>
        <taxon>Methylococcaceae</taxon>
        <taxon>Methylogaea</taxon>
    </lineage>
</organism>
<keyword evidence="1" id="KW-0464">Manganese</keyword>
<dbReference type="Proteomes" id="UP000824988">
    <property type="component" value="Chromosome"/>
</dbReference>
<dbReference type="PROSITE" id="PS50975">
    <property type="entry name" value="ATP_GRASP"/>
    <property type="match status" value="1"/>
</dbReference>
<dbReference type="AlphaFoldDB" id="A0A8D5APA4"/>
<dbReference type="GO" id="GO:0005737">
    <property type="term" value="C:cytoplasm"/>
    <property type="evidence" value="ECO:0007669"/>
    <property type="project" value="TreeGrafter"/>
</dbReference>
<evidence type="ECO:0000313" key="5">
    <source>
        <dbReference type="Proteomes" id="UP000824988"/>
    </source>
</evidence>
<feature type="domain" description="ATP-grasp" evidence="3">
    <location>
        <begin position="292"/>
        <end position="482"/>
    </location>
</feature>
<dbReference type="GO" id="GO:0005524">
    <property type="term" value="F:ATP binding"/>
    <property type="evidence" value="ECO:0007669"/>
    <property type="project" value="UniProtKB-UniRule"/>
</dbReference>
<dbReference type="PANTHER" id="PTHR21621">
    <property type="entry name" value="RIBOSOMAL PROTEIN S6 MODIFICATION PROTEIN"/>
    <property type="match status" value="1"/>
</dbReference>
<proteinExistence type="predicted"/>
<accession>A0A8D5APA4</accession>
<evidence type="ECO:0000256" key="2">
    <source>
        <dbReference type="PROSITE-ProRule" id="PRU00409"/>
    </source>
</evidence>
<dbReference type="InterPro" id="IPR025839">
    <property type="entry name" value="RLAN_dom"/>
</dbReference>
<gene>
    <name evidence="4" type="ORF">MoryE10_34610</name>
</gene>
<dbReference type="GO" id="GO:0018169">
    <property type="term" value="F:ribosomal S6-glutamic acid ligase activity"/>
    <property type="evidence" value="ECO:0007669"/>
    <property type="project" value="TreeGrafter"/>
</dbReference>
<dbReference type="PANTHER" id="PTHR21621:SF0">
    <property type="entry name" value="BETA-CITRYLGLUTAMATE SYNTHASE B-RELATED"/>
    <property type="match status" value="1"/>
</dbReference>
<dbReference type="InterPro" id="IPR013651">
    <property type="entry name" value="ATP-grasp_RimK-type"/>
</dbReference>
<evidence type="ECO:0000313" key="4">
    <source>
        <dbReference type="EMBL" id="BBL72855.1"/>
    </source>
</evidence>
<dbReference type="KEGG" id="moz:MoryE10_34610"/>
<dbReference type="Pfam" id="PF14401">
    <property type="entry name" value="RLAN"/>
    <property type="match status" value="1"/>
</dbReference>
<keyword evidence="2" id="KW-0547">Nucleotide-binding</keyword>
<keyword evidence="2" id="KW-0067">ATP-binding</keyword>
<dbReference type="Pfam" id="PF08443">
    <property type="entry name" value="RimK"/>
    <property type="match status" value="1"/>
</dbReference>
<dbReference type="GO" id="GO:0009432">
    <property type="term" value="P:SOS response"/>
    <property type="evidence" value="ECO:0007669"/>
    <property type="project" value="TreeGrafter"/>
</dbReference>
<dbReference type="EMBL" id="AP019782">
    <property type="protein sequence ID" value="BBL72855.1"/>
    <property type="molecule type" value="Genomic_DNA"/>
</dbReference>
<protein>
    <recommendedName>
        <fullName evidence="3">ATP-grasp domain-containing protein</fullName>
    </recommendedName>
</protein>
<keyword evidence="5" id="KW-1185">Reference proteome</keyword>
<name>A0A8D5APA4_9GAMM</name>
<dbReference type="GO" id="GO:0046872">
    <property type="term" value="F:metal ion binding"/>
    <property type="evidence" value="ECO:0007669"/>
    <property type="project" value="InterPro"/>
</dbReference>
<evidence type="ECO:0000259" key="3">
    <source>
        <dbReference type="PROSITE" id="PS50975"/>
    </source>
</evidence>
<evidence type="ECO:0000256" key="1">
    <source>
        <dbReference type="ARBA" id="ARBA00023211"/>
    </source>
</evidence>
<reference evidence="4" key="1">
    <citation type="submission" date="2019-06" db="EMBL/GenBank/DDBJ databases">
        <title>Complete genome sequence of Methylogaea oryzae strain JCM16910.</title>
        <authorList>
            <person name="Asakawa S."/>
        </authorList>
    </citation>
    <scope>NUCLEOTIDE SEQUENCE</scope>
    <source>
        <strain evidence="4">E10</strain>
    </source>
</reference>
<dbReference type="InterPro" id="IPR011761">
    <property type="entry name" value="ATP-grasp"/>
</dbReference>
<sequence length="491" mass="56758">MPSHIVLVENLKDWSPDYPEVPVVTARDYLSQPDFLKYRGTSIINLCRGYRYLSVGYYCSLLAEPRRHKVIPTVRTIADLSSRSIYSLNVEDLEAQVQKSLKKRSGNGDSTTRFEQHIFFGRSDLPELQDLARQIFDLFRCPLLKVEFRFERRWDIATVKPLALNGLTNGHKELFKQALSEYLSKPWRSPKVKNTPRYDLAILHNPQENTPPSNPQALQKFIKAGKKLGVNVELIEKKDYSRLAEYDALFIRETTAIDHHTYRFARKARIEGMVVMDDPDSIVKCANKVYLAELFATHNIPCPKTRILQKGVSESVRGEIDFPVVLKIPDGSFSRGVYKANDEAEYKALTEKLFKESDLILAQEFLYTEFDWRIGILNNQPLYACQYFMSRKHWQIYKHDESGKAEEGGFKTWMVRDVPRKVVDTALSLARLIGDGLYGVDIKETPKGVYVIEINDNPNLDAGIEDDWLGDELYATVVREFLRRIEMRRWS</sequence>
<dbReference type="RefSeq" id="WP_221047796.1">
    <property type="nucleotide sequence ID" value="NZ_AP019782.1"/>
</dbReference>